<dbReference type="GeneID" id="9592628"/>
<sequence>MASTTTPPRDLALYRFHKLETNLSLASKALPYLAIYSMPSNMLIDVLPDMLLLSLHGTASTRYARDMFDFFGNCRD</sequence>
<dbReference type="EMBL" id="GL377307">
    <property type="protein sequence ID" value="EFI96611.1"/>
    <property type="molecule type" value="Genomic_DNA"/>
</dbReference>
<feature type="non-terminal residue" evidence="1">
    <location>
        <position position="76"/>
    </location>
</feature>
<accession>D8Q6B6</accession>
<keyword evidence="2" id="KW-1185">Reference proteome</keyword>
<dbReference type="HOGENOM" id="CLU_2655849_0_0_1"/>
<dbReference type="VEuPathDB" id="FungiDB:SCHCODRAFT_02504460"/>
<dbReference type="RefSeq" id="XP_003031514.1">
    <property type="nucleotide sequence ID" value="XM_003031468.1"/>
</dbReference>
<name>D8Q6B6_SCHCM</name>
<dbReference type="InParanoid" id="D8Q6B6"/>
<dbReference type="Proteomes" id="UP000007431">
    <property type="component" value="Unassembled WGS sequence"/>
</dbReference>
<evidence type="ECO:0000313" key="1">
    <source>
        <dbReference type="EMBL" id="EFI96611.1"/>
    </source>
</evidence>
<dbReference type="KEGG" id="scm:SCHCO_02504460"/>
<protein>
    <submittedName>
        <fullName evidence="1">Uncharacterized protein</fullName>
    </submittedName>
</protein>
<proteinExistence type="predicted"/>
<gene>
    <name evidence="1" type="ORF">SCHCODRAFT_110108</name>
</gene>
<reference evidence="1 2" key="1">
    <citation type="journal article" date="2010" name="Nat. Biotechnol.">
        <title>Genome sequence of the model mushroom Schizophyllum commune.</title>
        <authorList>
            <person name="Ohm R.A."/>
            <person name="de Jong J.F."/>
            <person name="Lugones L.G."/>
            <person name="Aerts A."/>
            <person name="Kothe E."/>
            <person name="Stajich J.E."/>
            <person name="de Vries R.P."/>
            <person name="Record E."/>
            <person name="Levasseur A."/>
            <person name="Baker S.E."/>
            <person name="Bartholomew K.A."/>
            <person name="Coutinho P.M."/>
            <person name="Erdmann S."/>
            <person name="Fowler T.J."/>
            <person name="Gathman A.C."/>
            <person name="Lombard V."/>
            <person name="Henrissat B."/>
            <person name="Knabe N."/>
            <person name="Kuees U."/>
            <person name="Lilly W.W."/>
            <person name="Lindquist E."/>
            <person name="Lucas S."/>
            <person name="Magnuson J.K."/>
            <person name="Piumi F."/>
            <person name="Raudaskoski M."/>
            <person name="Salamov A."/>
            <person name="Schmutz J."/>
            <person name="Schwarze F.W.M.R."/>
            <person name="vanKuyk P.A."/>
            <person name="Horton J.S."/>
            <person name="Grigoriev I.V."/>
            <person name="Woesten H.A.B."/>
        </authorList>
    </citation>
    <scope>NUCLEOTIDE SEQUENCE [LARGE SCALE GENOMIC DNA]</scope>
    <source>
        <strain evidence="2">H4-8 / FGSC 9210</strain>
    </source>
</reference>
<evidence type="ECO:0000313" key="2">
    <source>
        <dbReference type="Proteomes" id="UP000007431"/>
    </source>
</evidence>
<organism evidence="2">
    <name type="scientific">Schizophyllum commune (strain H4-8 / FGSC 9210)</name>
    <name type="common">Split gill fungus</name>
    <dbReference type="NCBI Taxonomy" id="578458"/>
    <lineage>
        <taxon>Eukaryota</taxon>
        <taxon>Fungi</taxon>
        <taxon>Dikarya</taxon>
        <taxon>Basidiomycota</taxon>
        <taxon>Agaricomycotina</taxon>
        <taxon>Agaricomycetes</taxon>
        <taxon>Agaricomycetidae</taxon>
        <taxon>Agaricales</taxon>
        <taxon>Schizophyllaceae</taxon>
        <taxon>Schizophyllum</taxon>
    </lineage>
</organism>
<dbReference type="AlphaFoldDB" id="D8Q6B6"/>